<dbReference type="Pfam" id="PF00107">
    <property type="entry name" value="ADH_zinc_N"/>
    <property type="match status" value="1"/>
</dbReference>
<dbReference type="EMBL" id="CP067134">
    <property type="protein sequence ID" value="WCR10180.1"/>
    <property type="molecule type" value="Genomic_DNA"/>
</dbReference>
<dbReference type="Gene3D" id="3.40.50.720">
    <property type="entry name" value="NAD(P)-binding Rossmann-like Domain"/>
    <property type="match status" value="1"/>
</dbReference>
<evidence type="ECO:0000313" key="4">
    <source>
        <dbReference type="EMBL" id="WCR10180.1"/>
    </source>
</evidence>
<protein>
    <submittedName>
        <fullName evidence="4">Zinc-binding dehydrogenase</fullName>
    </submittedName>
</protein>
<proteinExistence type="predicted"/>
<keyword evidence="2" id="KW-0560">Oxidoreductase</keyword>
<evidence type="ECO:0000256" key="2">
    <source>
        <dbReference type="ARBA" id="ARBA00023002"/>
    </source>
</evidence>
<keyword evidence="5" id="KW-1185">Reference proteome</keyword>
<dbReference type="InterPro" id="IPR020843">
    <property type="entry name" value="ER"/>
</dbReference>
<dbReference type="Proteomes" id="UP001218412">
    <property type="component" value="Chromosome"/>
</dbReference>
<evidence type="ECO:0000256" key="1">
    <source>
        <dbReference type="ARBA" id="ARBA00022857"/>
    </source>
</evidence>
<dbReference type="PANTHER" id="PTHR48106:SF18">
    <property type="entry name" value="QUINONE OXIDOREDUCTASE PIG3"/>
    <property type="match status" value="1"/>
</dbReference>
<dbReference type="PANTHER" id="PTHR48106">
    <property type="entry name" value="QUINONE OXIDOREDUCTASE PIG3-RELATED"/>
    <property type="match status" value="1"/>
</dbReference>
<dbReference type="InterPro" id="IPR011032">
    <property type="entry name" value="GroES-like_sf"/>
</dbReference>
<name>A0ABY7STK7_9RHOB</name>
<dbReference type="InterPro" id="IPR036291">
    <property type="entry name" value="NAD(P)-bd_dom_sf"/>
</dbReference>
<dbReference type="Gene3D" id="3.90.180.10">
    <property type="entry name" value="Medium-chain alcohol dehydrogenases, catalytic domain"/>
    <property type="match status" value="1"/>
</dbReference>
<organism evidence="4 5">
    <name type="scientific">Paracoccus stylophorae</name>
    <dbReference type="NCBI Taxonomy" id="659350"/>
    <lineage>
        <taxon>Bacteria</taxon>
        <taxon>Pseudomonadati</taxon>
        <taxon>Pseudomonadota</taxon>
        <taxon>Alphaproteobacteria</taxon>
        <taxon>Rhodobacterales</taxon>
        <taxon>Paracoccaceae</taxon>
        <taxon>Paracoccus</taxon>
    </lineage>
</organism>
<keyword evidence="1" id="KW-0521">NADP</keyword>
<feature type="domain" description="Enoyl reductase (ER)" evidence="3">
    <location>
        <begin position="16"/>
        <end position="294"/>
    </location>
</feature>
<dbReference type="InterPro" id="IPR013149">
    <property type="entry name" value="ADH-like_C"/>
</dbReference>
<dbReference type="SUPFAM" id="SSF51735">
    <property type="entry name" value="NAD(P)-binding Rossmann-fold domains"/>
    <property type="match status" value="1"/>
</dbReference>
<dbReference type="CDD" id="cd08291">
    <property type="entry name" value="ETR_like_1"/>
    <property type="match status" value="1"/>
</dbReference>
<accession>A0ABY7STK7</accession>
<reference evidence="4 5" key="1">
    <citation type="submission" date="2021-01" db="EMBL/GenBank/DDBJ databases">
        <title>Biogeographic distribution of Paracoccus.</title>
        <authorList>
            <person name="Hollensteiner J."/>
            <person name="Leineberger J."/>
            <person name="Brinkhoff T."/>
            <person name="Daniel R."/>
        </authorList>
    </citation>
    <scope>NUCLEOTIDE SEQUENCE [LARGE SCALE GENOMIC DNA]</scope>
    <source>
        <strain evidence="4 5">LMG25392</strain>
    </source>
</reference>
<evidence type="ECO:0000313" key="5">
    <source>
        <dbReference type="Proteomes" id="UP001218412"/>
    </source>
</evidence>
<sequence>MTQTSRELRSTVSEDGTLRLNLERVDIPDPGQGQLLVRVEAAPINPSDLGLLLGPADMDSLHAEGSPDDPVLTARISPKALPGLRARLGKSMPVGNEGAGTVIKAGPDLQDLVGKRVAMIGGAMYADLRLITPDACIVLPDDATPDEGASLFVNPLTALGFVETMRAEGHSAIVHAPAASNLGQMLVRICKDDGIGLVNIVRSQKQVDLLKGIGATHVVDSSADDFFDRLCDAIDRTGATLAFDAIGGGEMTGTILNAMEAVALRKMDDYDRYGSATMKQAYIYGALDTGPTILKRGFGFQWSIGGWLLFHALKRIDPAVVKKMHERVAAEMRTTFASHYTARISLADALKPENVVAYQRKSTGSKYLIVPTEG</sequence>
<evidence type="ECO:0000259" key="3">
    <source>
        <dbReference type="SMART" id="SM00829"/>
    </source>
</evidence>
<dbReference type="SUPFAM" id="SSF50129">
    <property type="entry name" value="GroES-like"/>
    <property type="match status" value="1"/>
</dbReference>
<dbReference type="SMART" id="SM00829">
    <property type="entry name" value="PKS_ER"/>
    <property type="match status" value="1"/>
</dbReference>
<gene>
    <name evidence="4" type="ORF">JHW45_14065</name>
</gene>
<dbReference type="RefSeq" id="WP_272858238.1">
    <property type="nucleotide sequence ID" value="NZ_CP067134.1"/>
</dbReference>